<gene>
    <name evidence="1" type="ORF">C1Q91_005038</name>
</gene>
<dbReference type="Proteomes" id="UP000523388">
    <property type="component" value="Unassembled WGS sequence"/>
</dbReference>
<organism evidence="1 2">
    <name type="scientific">Escherichia coli</name>
    <dbReference type="NCBI Taxonomy" id="562"/>
    <lineage>
        <taxon>Bacteria</taxon>
        <taxon>Pseudomonadati</taxon>
        <taxon>Pseudomonadota</taxon>
        <taxon>Gammaproteobacteria</taxon>
        <taxon>Enterobacterales</taxon>
        <taxon>Enterobacteriaceae</taxon>
        <taxon>Escherichia</taxon>
    </lineage>
</organism>
<evidence type="ECO:0000313" key="2">
    <source>
        <dbReference type="Proteomes" id="UP000523388"/>
    </source>
</evidence>
<comment type="caution">
    <text evidence="1">The sequence shown here is derived from an EMBL/GenBank/DDBJ whole genome shotgun (WGS) entry which is preliminary data.</text>
</comment>
<evidence type="ECO:0000313" key="1">
    <source>
        <dbReference type="EMBL" id="EFA9848509.1"/>
    </source>
</evidence>
<proteinExistence type="predicted"/>
<reference evidence="1 2" key="1">
    <citation type="submission" date="2018-08" db="EMBL/GenBank/DDBJ databases">
        <authorList>
            <consortium name="GenomeTrakr network: Whole genome sequencing for foodborne pathogen traceback"/>
        </authorList>
    </citation>
    <scope>NUCLEOTIDE SEQUENCE [LARGE SCALE GENOMIC DNA]</scope>
    <source>
        <strain evidence="1 2">AZ-TG102963</strain>
    </source>
</reference>
<dbReference type="AlphaFoldDB" id="A0A8S7BNJ2"/>
<protein>
    <submittedName>
        <fullName evidence="1">Uncharacterized protein</fullName>
    </submittedName>
</protein>
<name>A0A8S7BNJ2_ECOLX</name>
<feature type="non-terminal residue" evidence="1">
    <location>
        <position position="1"/>
    </location>
</feature>
<dbReference type="EMBL" id="AASCJS010000056">
    <property type="protein sequence ID" value="EFA9848509.1"/>
    <property type="molecule type" value="Genomic_DNA"/>
</dbReference>
<accession>A0A8S7BNJ2</accession>
<sequence length="138" mass="15611">PDNEEKTCHQEVQQQRFDELSKIYDKSHPAGELTVDGQTIRQSSVSNRYGTTKVFESQNLTEKQIHNYAQQLAGDTPLKEVRPGIYTAKLENGTSITLRDVSTSQQQTGARWTIDIKGNPQLGELANKYKTGIEIKFR</sequence>